<dbReference type="Pfam" id="PF19654">
    <property type="entry name" value="DUF6157"/>
    <property type="match status" value="1"/>
</dbReference>
<evidence type="ECO:0000313" key="2">
    <source>
        <dbReference type="Proteomes" id="UP000254879"/>
    </source>
</evidence>
<accession>A0A378MG90</accession>
<reference evidence="1 2" key="1">
    <citation type="submission" date="2018-06" db="EMBL/GenBank/DDBJ databases">
        <authorList>
            <consortium name="Pathogen Informatics"/>
            <person name="Doyle S."/>
        </authorList>
    </citation>
    <scope>NUCLEOTIDE SEQUENCE [LARGE SCALE GENOMIC DNA]</scope>
    <source>
        <strain evidence="2">NCTC 10815</strain>
    </source>
</reference>
<dbReference type="Proteomes" id="UP000254879">
    <property type="component" value="Unassembled WGS sequence"/>
</dbReference>
<proteinExistence type="predicted"/>
<dbReference type="InterPro" id="IPR046155">
    <property type="entry name" value="DUF6157"/>
</dbReference>
<protein>
    <submittedName>
        <fullName evidence="1">Uncharacterized protein</fullName>
    </submittedName>
</protein>
<dbReference type="AlphaFoldDB" id="A0A378MG90"/>
<name>A0A378MG90_LISGR</name>
<evidence type="ECO:0000313" key="1">
    <source>
        <dbReference type="EMBL" id="STY44784.1"/>
    </source>
</evidence>
<gene>
    <name evidence="1" type="ORF">NCTC10815_02138</name>
</gene>
<dbReference type="EMBL" id="UGPG01000001">
    <property type="protein sequence ID" value="STY44784.1"/>
    <property type="molecule type" value="Genomic_DNA"/>
</dbReference>
<organism evidence="1 2">
    <name type="scientific">Listeria grayi</name>
    <name type="common">Listeria murrayi</name>
    <dbReference type="NCBI Taxonomy" id="1641"/>
    <lineage>
        <taxon>Bacteria</taxon>
        <taxon>Bacillati</taxon>
        <taxon>Bacillota</taxon>
        <taxon>Bacilli</taxon>
        <taxon>Bacillales</taxon>
        <taxon>Listeriaceae</taxon>
        <taxon>Listeria</taxon>
    </lineage>
</organism>
<sequence length="138" mass="15789">MNTVSYVNTFIRISEDSPVTTSKTPELYRGKETVATLEYKLLHDHPYAFTQEDVQFQTHLLKNDISTTDEKALATLRTEFFSKPKACFRASPLPKKYGWGLHYDGAGKIAIYGAETEAYTRFLADENLQQLKGMKSRR</sequence>